<dbReference type="AlphaFoldDB" id="A0A127PHX6"/>
<organism evidence="1">
    <name type="scientific">Collimonas fungivorans</name>
    <dbReference type="NCBI Taxonomy" id="158899"/>
    <lineage>
        <taxon>Bacteria</taxon>
        <taxon>Pseudomonadati</taxon>
        <taxon>Pseudomonadota</taxon>
        <taxon>Betaproteobacteria</taxon>
        <taxon>Burkholderiales</taxon>
        <taxon>Oxalobacteraceae</taxon>
        <taxon>Collimonas</taxon>
    </lineage>
</organism>
<sequence length="52" mass="6080">MHRLFFRPGRLSWRCTNHNENDSRYLMMKKLIACAIMAAISVESRLSDAPIK</sequence>
<reference evidence="1 2" key="1">
    <citation type="submission" date="2015-11" db="EMBL/GenBank/DDBJ databases">
        <title>Exploring the genomic traits of fungus-feeding bacterial genus Collimonas.</title>
        <authorList>
            <person name="Song C."/>
            <person name="Schmidt R."/>
            <person name="de Jager V."/>
            <person name="Krzyzanowska D."/>
            <person name="Jongedijk E."/>
            <person name="Cankar K."/>
            <person name="Beekwilder J."/>
            <person name="van Veen A."/>
            <person name="de Boer W."/>
            <person name="van Veen J.A."/>
            <person name="Garbeva P."/>
        </authorList>
    </citation>
    <scope>NUCLEOTIDE SEQUENCE [LARGE SCALE GENOMIC DNA]</scope>
    <source>
        <strain evidence="1 2">Ter6</strain>
    </source>
</reference>
<evidence type="ECO:0000313" key="1">
    <source>
        <dbReference type="EMBL" id="AMO97325.1"/>
    </source>
</evidence>
<evidence type="ECO:0000313" key="2">
    <source>
        <dbReference type="Proteomes" id="UP000072421"/>
    </source>
</evidence>
<name>A0A127PHX6_9BURK</name>
<dbReference type="EMBL" id="CP013232">
    <property type="protein sequence ID" value="AMO97325.1"/>
    <property type="molecule type" value="Genomic_DNA"/>
</dbReference>
<dbReference type="PATRIC" id="fig|158899.10.peg.4688"/>
<proteinExistence type="predicted"/>
<dbReference type="Proteomes" id="UP000072421">
    <property type="component" value="Chromosome"/>
</dbReference>
<gene>
    <name evidence="1" type="ORF">CFter6_4744</name>
</gene>
<protein>
    <submittedName>
        <fullName evidence="1">Uncharacterized protein</fullName>
    </submittedName>
</protein>
<accession>A0A127PHX6</accession>